<evidence type="ECO:0000259" key="11">
    <source>
        <dbReference type="Pfam" id="PF00155"/>
    </source>
</evidence>
<evidence type="ECO:0000313" key="12">
    <source>
        <dbReference type="EMBL" id="AMQ93389.1"/>
    </source>
</evidence>
<keyword evidence="9" id="KW-0028">Amino-acid biosynthesis</keyword>
<dbReference type="InterPro" id="IPR015421">
    <property type="entry name" value="PyrdxlP-dep_Trfase_major"/>
</dbReference>
<dbReference type="KEGG" id="aact:ACT75_02070"/>
<comment type="pathway">
    <text evidence="2 9">Amino-acid biosynthesis; L-histidine biosynthesis; L-histidine from 5-phospho-alpha-D-ribose 1-diphosphate: step 7/9.</text>
</comment>
<dbReference type="SUPFAM" id="SSF53383">
    <property type="entry name" value="PLP-dependent transferases"/>
    <property type="match status" value="1"/>
</dbReference>
<dbReference type="InterPro" id="IPR015424">
    <property type="entry name" value="PyrdxlP-dep_Trfase"/>
</dbReference>
<evidence type="ECO:0000256" key="7">
    <source>
        <dbReference type="ARBA" id="ARBA00022898"/>
    </source>
</evidence>
<comment type="similarity">
    <text evidence="3 9">Belongs to the class-II pyridoxal-phosphate-dependent aminotransferase family. Histidinol-phosphate aminotransferase subfamily.</text>
</comment>
<evidence type="ECO:0000256" key="4">
    <source>
        <dbReference type="ARBA" id="ARBA00011738"/>
    </source>
</evidence>
<feature type="modified residue" description="N6-(pyridoxal phosphate)lysine" evidence="9">
    <location>
        <position position="242"/>
    </location>
</feature>
<dbReference type="PANTHER" id="PTHR43643:SF3">
    <property type="entry name" value="HISTIDINOL-PHOSPHATE AMINOTRANSFERASE"/>
    <property type="match status" value="1"/>
</dbReference>
<evidence type="ECO:0000256" key="2">
    <source>
        <dbReference type="ARBA" id="ARBA00005011"/>
    </source>
</evidence>
<protein>
    <recommendedName>
        <fullName evidence="9">Histidinol-phosphate aminotransferase</fullName>
        <ecNumber evidence="9">2.6.1.9</ecNumber>
    </recommendedName>
    <alternativeName>
        <fullName evidence="9">Imidazole acetol-phosphate transaminase</fullName>
    </alternativeName>
</protein>
<comment type="subunit">
    <text evidence="4 9">Homodimer.</text>
</comment>
<dbReference type="InterPro" id="IPR001917">
    <property type="entry name" value="Aminotrans_II_pyridoxalP_BS"/>
</dbReference>
<dbReference type="Proteomes" id="UP000072236">
    <property type="component" value="Chromosome"/>
</dbReference>
<keyword evidence="5 9" id="KW-0032">Aminotransferase</keyword>
<dbReference type="NCBIfam" id="TIGR01141">
    <property type="entry name" value="hisC"/>
    <property type="match status" value="1"/>
</dbReference>
<comment type="cofactor">
    <cofactor evidence="1 9">
        <name>pyridoxal 5'-phosphate</name>
        <dbReference type="ChEBI" id="CHEBI:597326"/>
    </cofactor>
</comment>
<evidence type="ECO:0000256" key="5">
    <source>
        <dbReference type="ARBA" id="ARBA00022576"/>
    </source>
</evidence>
<dbReference type="InterPro" id="IPR004839">
    <property type="entry name" value="Aminotransferase_I/II_large"/>
</dbReference>
<evidence type="ECO:0000313" key="14">
    <source>
        <dbReference type="Proteomes" id="UP000072236"/>
    </source>
</evidence>
<keyword evidence="6 9" id="KW-0808">Transferase</keyword>
<reference evidence="12 14" key="1">
    <citation type="submission" date="2015-10" db="EMBL/GenBank/DDBJ databases">
        <title>Tn-seq of a polymicrobial infection.</title>
        <authorList>
            <person name="Stacy A."/>
            <person name="Rumbaugh K.P."/>
            <person name="Whiteley M."/>
        </authorList>
    </citation>
    <scope>NUCLEOTIDE SEQUENCE [LARGE SCALE GENOMIC DNA]</scope>
    <source>
        <strain evidence="12 14">624</strain>
    </source>
</reference>
<evidence type="ECO:0000256" key="3">
    <source>
        <dbReference type="ARBA" id="ARBA00007970"/>
    </source>
</evidence>
<evidence type="ECO:0000256" key="1">
    <source>
        <dbReference type="ARBA" id="ARBA00001933"/>
    </source>
</evidence>
<evidence type="ECO:0000313" key="13">
    <source>
        <dbReference type="EMBL" id="TYA40008.1"/>
    </source>
</evidence>
<evidence type="ECO:0000256" key="6">
    <source>
        <dbReference type="ARBA" id="ARBA00022679"/>
    </source>
</evidence>
<proteinExistence type="inferred from homology"/>
<dbReference type="InterPro" id="IPR015422">
    <property type="entry name" value="PyrdxlP-dep_Trfase_small"/>
</dbReference>
<evidence type="ECO:0000256" key="10">
    <source>
        <dbReference type="SAM" id="Phobius"/>
    </source>
</evidence>
<evidence type="ECO:0000256" key="8">
    <source>
        <dbReference type="ARBA" id="ARBA00047481"/>
    </source>
</evidence>
<dbReference type="Pfam" id="PF00155">
    <property type="entry name" value="Aminotran_1_2"/>
    <property type="match status" value="1"/>
</dbReference>
<comment type="catalytic activity">
    <reaction evidence="8 9">
        <text>L-histidinol phosphate + 2-oxoglutarate = 3-(imidazol-4-yl)-2-oxopropyl phosphate + L-glutamate</text>
        <dbReference type="Rhea" id="RHEA:23744"/>
        <dbReference type="ChEBI" id="CHEBI:16810"/>
        <dbReference type="ChEBI" id="CHEBI:29985"/>
        <dbReference type="ChEBI" id="CHEBI:57766"/>
        <dbReference type="ChEBI" id="CHEBI:57980"/>
        <dbReference type="EC" id="2.6.1.9"/>
    </reaction>
</comment>
<feature type="transmembrane region" description="Helical" evidence="10">
    <location>
        <begin position="349"/>
        <end position="369"/>
    </location>
</feature>
<dbReference type="GO" id="GO:0030170">
    <property type="term" value="F:pyridoxal phosphate binding"/>
    <property type="evidence" value="ECO:0007669"/>
    <property type="project" value="InterPro"/>
</dbReference>
<keyword evidence="10" id="KW-1133">Transmembrane helix</keyword>
<gene>
    <name evidence="9" type="primary">hisC</name>
    <name evidence="12" type="ORF">ACT75_02070</name>
    <name evidence="13" type="ORF">FXB79_00430</name>
</gene>
<dbReference type="HAMAP" id="MF_01023">
    <property type="entry name" value="HisC_aminotrans_2"/>
    <property type="match status" value="1"/>
</dbReference>
<sequence length="439" mass="48419">MIKINRTFLSSPLGATMQYIDRANEGVKTLLPYQAGKPIEELERELGIENIIKLASNENPFGLPPSAKKAIQAQLDNLNLYPDSNGFYFKQAVAEKFGLQPEQITLGNGSNDLIELIAHTFASEQDEVIYSQYGFIVYPLISQALNAKRVEIPAKNYGNDLKEFLNTITPKNKLIYIANPNNPTGSFANATEITDFLAQVPPQVIVALDEAYVEFTEPSERVDSFGLLAKYPNLIVCRTLSKAYGLAGLRIGYAASSVEIAGLLNRVRQPFNCNSLALAAATAAIKDDEFVAKVAENNRIGLQLLQNFFDEKGLRYVPSKGNFVMLDLQQPAVPIYQALLRKGVIVRPLAGYGLTVLALIAITTGLLTWQAKNAYQEMTEWKNSAEIAKEQSGGIKLSTCQTDKGIKPCIALDRDLITKTWGENLKVIEVHETKKQGKK</sequence>
<dbReference type="EC" id="2.6.1.9" evidence="9"/>
<dbReference type="PROSITE" id="PS00599">
    <property type="entry name" value="AA_TRANSFER_CLASS_2"/>
    <property type="match status" value="1"/>
</dbReference>
<keyword evidence="7 9" id="KW-0663">Pyridoxal phosphate</keyword>
<dbReference type="EMBL" id="CP012959">
    <property type="protein sequence ID" value="AMQ93389.1"/>
    <property type="molecule type" value="Genomic_DNA"/>
</dbReference>
<keyword evidence="9" id="KW-0368">Histidine biosynthesis</keyword>
<dbReference type="Proteomes" id="UP000323012">
    <property type="component" value="Unassembled WGS sequence"/>
</dbReference>
<dbReference type="AlphaFoldDB" id="A0A5D0EPE3"/>
<dbReference type="PANTHER" id="PTHR43643">
    <property type="entry name" value="HISTIDINOL-PHOSPHATE AMINOTRANSFERASE 2"/>
    <property type="match status" value="1"/>
</dbReference>
<dbReference type="EMBL" id="VSED01000001">
    <property type="protein sequence ID" value="TYA40008.1"/>
    <property type="molecule type" value="Genomic_DNA"/>
</dbReference>
<organism evidence="13 15">
    <name type="scientific">Aggregatibacter actinomycetemcomitans</name>
    <name type="common">Actinobacillus actinomycetemcomitans</name>
    <name type="synonym">Haemophilus actinomycetemcomitans</name>
    <dbReference type="NCBI Taxonomy" id="714"/>
    <lineage>
        <taxon>Bacteria</taxon>
        <taxon>Pseudomonadati</taxon>
        <taxon>Pseudomonadota</taxon>
        <taxon>Gammaproteobacteria</taxon>
        <taxon>Pasteurellales</taxon>
        <taxon>Pasteurellaceae</taxon>
        <taxon>Aggregatibacter</taxon>
    </lineage>
</organism>
<evidence type="ECO:0000256" key="9">
    <source>
        <dbReference type="HAMAP-Rule" id="MF_01023"/>
    </source>
</evidence>
<evidence type="ECO:0000313" key="15">
    <source>
        <dbReference type="Proteomes" id="UP000323012"/>
    </source>
</evidence>
<dbReference type="InterPro" id="IPR005861">
    <property type="entry name" value="HisP_aminotrans"/>
</dbReference>
<dbReference type="SMR" id="A0A5D0EPE3"/>
<dbReference type="GO" id="GO:0004400">
    <property type="term" value="F:histidinol-phosphate transaminase activity"/>
    <property type="evidence" value="ECO:0007669"/>
    <property type="project" value="UniProtKB-UniRule"/>
</dbReference>
<dbReference type="InterPro" id="IPR050106">
    <property type="entry name" value="HistidinolP_aminotransfase"/>
</dbReference>
<dbReference type="CDD" id="cd00609">
    <property type="entry name" value="AAT_like"/>
    <property type="match status" value="1"/>
</dbReference>
<dbReference type="OrthoDB" id="9813612at2"/>
<feature type="domain" description="Aminotransferase class I/classII large" evidence="11">
    <location>
        <begin position="50"/>
        <end position="353"/>
    </location>
</feature>
<keyword evidence="10" id="KW-0472">Membrane</keyword>
<name>A0A5D0EPE3_AGGAC</name>
<dbReference type="Gene3D" id="3.90.1150.10">
    <property type="entry name" value="Aspartate Aminotransferase, domain 1"/>
    <property type="match status" value="1"/>
</dbReference>
<dbReference type="Gene3D" id="3.40.640.10">
    <property type="entry name" value="Type I PLP-dependent aspartate aminotransferase-like (Major domain)"/>
    <property type="match status" value="1"/>
</dbReference>
<dbReference type="GO" id="GO:0000105">
    <property type="term" value="P:L-histidine biosynthetic process"/>
    <property type="evidence" value="ECO:0007669"/>
    <property type="project" value="UniProtKB-UniRule"/>
</dbReference>
<accession>A0A5D0EPE3</accession>
<keyword evidence="10" id="KW-0812">Transmembrane</keyword>
<reference evidence="13 15" key="2">
    <citation type="submission" date="2019-08" db="EMBL/GenBank/DDBJ databases">
        <title>Whole genome sequencing of Aggregatibacter actinomycetemcomitans cultured from blood stream infections in Denmark reveals a novel phylogenetic lineage expressing serotype a membrane O polysaccharide.</title>
        <authorList>
            <person name="Nedergaard S."/>
            <person name="Kobel C.M."/>
            <person name="Nielsen M.B."/>
            <person name="Moeller R.T."/>
            <person name="Jensen A.B."/>
            <person name="Noerskov-Lauritsen N."/>
        </authorList>
    </citation>
    <scope>NUCLEOTIDE SEQUENCE [LARGE SCALE GENOMIC DNA]</scope>
    <source>
        <strain evidence="13 15">PN_563</strain>
    </source>
</reference>